<dbReference type="PANTHER" id="PTHR33452">
    <property type="entry name" value="OXIDOREDUCTASE CATD-RELATED"/>
    <property type="match status" value="1"/>
</dbReference>
<dbReference type="GO" id="GO:0005886">
    <property type="term" value="C:plasma membrane"/>
    <property type="evidence" value="ECO:0007669"/>
    <property type="project" value="UniProtKB-SubCell"/>
</dbReference>
<evidence type="ECO:0000256" key="2">
    <source>
        <dbReference type="ARBA" id="ARBA00006679"/>
    </source>
</evidence>
<reference evidence="9 10" key="1">
    <citation type="submission" date="2018-07" db="EMBL/GenBank/DDBJ databases">
        <title>Complete genome sequencing of Ornithinimicrobium sp. AMA3305.</title>
        <authorList>
            <person name="Bae J.-W."/>
        </authorList>
    </citation>
    <scope>NUCLEOTIDE SEQUENCE [LARGE SCALE GENOMIC DNA]</scope>
    <source>
        <strain evidence="9 10">AMA3305</strain>
    </source>
</reference>
<dbReference type="InterPro" id="IPR032808">
    <property type="entry name" value="DoxX"/>
</dbReference>
<evidence type="ECO:0000256" key="5">
    <source>
        <dbReference type="ARBA" id="ARBA00022989"/>
    </source>
</evidence>
<evidence type="ECO:0000256" key="7">
    <source>
        <dbReference type="SAM" id="MobiDB-lite"/>
    </source>
</evidence>
<evidence type="ECO:0000313" key="10">
    <source>
        <dbReference type="Proteomes" id="UP000253790"/>
    </source>
</evidence>
<keyword evidence="5 8" id="KW-1133">Transmembrane helix</keyword>
<evidence type="ECO:0000256" key="1">
    <source>
        <dbReference type="ARBA" id="ARBA00004651"/>
    </source>
</evidence>
<sequence>MSEVDGREDEPRTDYHRDVYDEWGDPDPGELEAHSHGLDFGLLLLRLGSLPLVAHGLHGAADMPGLIRRVGDHPLGAQSPEFFAWILMLAQVALPVLLAVGLFTRPAAFFTAAMTAVLWLLTVPLSLGYSPLTPQGALTGEALLLHVGLSLPLVFTGAGRWSLDAMRTAGRP</sequence>
<keyword evidence="10" id="KW-1185">Reference proteome</keyword>
<evidence type="ECO:0000256" key="6">
    <source>
        <dbReference type="ARBA" id="ARBA00023136"/>
    </source>
</evidence>
<dbReference type="AlphaFoldDB" id="A0A345NJP4"/>
<proteinExistence type="inferred from homology"/>
<comment type="similarity">
    <text evidence="2">Belongs to the DoxX family.</text>
</comment>
<gene>
    <name evidence="9" type="ORF">DV701_03045</name>
</gene>
<name>A0A345NJP4_9MICO</name>
<protein>
    <submittedName>
        <fullName evidence="9">DoxX family protein</fullName>
    </submittedName>
</protein>
<evidence type="ECO:0000256" key="3">
    <source>
        <dbReference type="ARBA" id="ARBA00022475"/>
    </source>
</evidence>
<evidence type="ECO:0000256" key="8">
    <source>
        <dbReference type="SAM" id="Phobius"/>
    </source>
</evidence>
<dbReference type="RefSeq" id="WP_114927017.1">
    <property type="nucleotide sequence ID" value="NZ_CP031229.1"/>
</dbReference>
<dbReference type="KEGG" id="orn:DV701_03045"/>
<dbReference type="PANTHER" id="PTHR33452:SF1">
    <property type="entry name" value="INNER MEMBRANE PROTEIN YPHA-RELATED"/>
    <property type="match status" value="1"/>
</dbReference>
<evidence type="ECO:0000256" key="4">
    <source>
        <dbReference type="ARBA" id="ARBA00022692"/>
    </source>
</evidence>
<keyword evidence="3" id="KW-1003">Cell membrane</keyword>
<feature type="transmembrane region" description="Helical" evidence="8">
    <location>
        <begin position="142"/>
        <end position="163"/>
    </location>
</feature>
<accession>A0A345NJP4</accession>
<evidence type="ECO:0000313" key="9">
    <source>
        <dbReference type="EMBL" id="AXH95252.1"/>
    </source>
</evidence>
<feature type="compositionally biased region" description="Basic and acidic residues" evidence="7">
    <location>
        <begin position="9"/>
        <end position="20"/>
    </location>
</feature>
<keyword evidence="4 8" id="KW-0812">Transmembrane</keyword>
<feature type="region of interest" description="Disordered" evidence="7">
    <location>
        <begin position="1"/>
        <end position="21"/>
    </location>
</feature>
<comment type="subcellular location">
    <subcellularLocation>
        <location evidence="1">Cell membrane</location>
        <topology evidence="1">Multi-pass membrane protein</topology>
    </subcellularLocation>
</comment>
<dbReference type="OrthoDB" id="4872243at2"/>
<keyword evidence="6 8" id="KW-0472">Membrane</keyword>
<dbReference type="Proteomes" id="UP000253790">
    <property type="component" value="Chromosome"/>
</dbReference>
<feature type="transmembrane region" description="Helical" evidence="8">
    <location>
        <begin position="82"/>
        <end position="103"/>
    </location>
</feature>
<organism evidence="9 10">
    <name type="scientific">Ornithinimicrobium avium</name>
    <dbReference type="NCBI Taxonomy" id="2283195"/>
    <lineage>
        <taxon>Bacteria</taxon>
        <taxon>Bacillati</taxon>
        <taxon>Actinomycetota</taxon>
        <taxon>Actinomycetes</taxon>
        <taxon>Micrococcales</taxon>
        <taxon>Ornithinimicrobiaceae</taxon>
        <taxon>Ornithinimicrobium</taxon>
    </lineage>
</organism>
<dbReference type="EMBL" id="CP031229">
    <property type="protein sequence ID" value="AXH95252.1"/>
    <property type="molecule type" value="Genomic_DNA"/>
</dbReference>
<dbReference type="InterPro" id="IPR051907">
    <property type="entry name" value="DoxX-like_oxidoreductase"/>
</dbReference>
<dbReference type="Pfam" id="PF07681">
    <property type="entry name" value="DoxX"/>
    <property type="match status" value="1"/>
</dbReference>
<feature type="transmembrane region" description="Helical" evidence="8">
    <location>
        <begin position="110"/>
        <end position="130"/>
    </location>
</feature>